<dbReference type="Proteomes" id="UP000813463">
    <property type="component" value="Chromosome 4"/>
</dbReference>
<reference evidence="9" key="2">
    <citation type="submission" date="2025-08" db="UniProtKB">
        <authorList>
            <consortium name="RefSeq"/>
        </authorList>
    </citation>
    <scope>IDENTIFICATION</scope>
    <source>
        <tissue evidence="9">Leaf</tissue>
    </source>
</reference>
<comment type="similarity">
    <text evidence="1">Belongs to the glycosyl hydrolase 10 (cellulase F) family.</text>
</comment>
<evidence type="ECO:0000256" key="6">
    <source>
        <dbReference type="SAM" id="Phobius"/>
    </source>
</evidence>
<gene>
    <name evidence="9" type="primary">LOC110804482</name>
</gene>
<keyword evidence="6" id="KW-0472">Membrane</keyword>
<dbReference type="Gene3D" id="2.60.120.260">
    <property type="entry name" value="Galactose-binding domain-like"/>
    <property type="match status" value="1"/>
</dbReference>
<dbReference type="SUPFAM" id="SSF51445">
    <property type="entry name" value="(Trans)glycosidases"/>
    <property type="match status" value="1"/>
</dbReference>
<sequence length="574" mass="64418">MKIDRGGNAHVVMFLSSLFVFGGIVVDAISYDHTAIIRCLANPPKPQYKGGIVVNPEMNDGLRGWTVYGGVKIEHRVSPKGNNFIVAHSRTNPYGSVSQKVSLDKDKLYTFSAWIQVSGRKSTVQAIFKSNDGYKPAGSVEAQVGCWSMLKGGITVGSSGPAEFYFQTNDTSVDIWVDSVSLQPFTQEEWRSHQDQNTEKVRKSMVKLQVVNSKGKPIPHANISITLKNANFPFGASINQNIVNNVAYQNWFTSRFTVTTFENEMKWYSTETSQGKEDYSKADSMLDFATKHGILVRGHNIFWEDPKYQMGWVNNLSPNDLQVATDRRLNSVVSRYAGKVIAWDVNNENLHFNYFESKLGANITDIFFQKTGQLDKHATLFMNDYNTIEEQGDADSSPSRYLQKLKELYSYLGGAVKLGIGLESHFTVPNIPYVRSTLDILAASRLPIWITELDVKRGDNQILYFEQILREVHSHPGVQGIVMWGPWSPQGEQCYNLCLVDPNFKNLPAGDVVDKVLKEWGRHNKEVVATTDAEGFVNLSLLHGDFGVTLQHQKNSQSFKVDARYSGQTIKIIA</sequence>
<dbReference type="Pfam" id="PF02018">
    <property type="entry name" value="CBM_4_9"/>
    <property type="match status" value="1"/>
</dbReference>
<keyword evidence="6" id="KW-0812">Transmembrane</keyword>
<proteinExistence type="inferred from homology"/>
<dbReference type="RefSeq" id="XP_056699233.1">
    <property type="nucleotide sequence ID" value="XM_056843255.1"/>
</dbReference>
<dbReference type="InterPro" id="IPR008979">
    <property type="entry name" value="Galactose-bd-like_sf"/>
</dbReference>
<dbReference type="Pfam" id="PF00331">
    <property type="entry name" value="Glyco_hydro_10"/>
    <property type="match status" value="1"/>
</dbReference>
<keyword evidence="5" id="KW-0624">Polysaccharide degradation</keyword>
<dbReference type="GeneID" id="110804482"/>
<evidence type="ECO:0000256" key="3">
    <source>
        <dbReference type="ARBA" id="ARBA00022801"/>
    </source>
</evidence>
<dbReference type="SUPFAM" id="SSF49785">
    <property type="entry name" value="Galactose-binding domain-like"/>
    <property type="match status" value="1"/>
</dbReference>
<name>A0ABM3RUD8_SPIOL</name>
<dbReference type="PANTHER" id="PTHR31490:SF2">
    <property type="entry name" value="GLYCOSYL HYDROLASE FAMILY 10 PROTEIN"/>
    <property type="match status" value="1"/>
</dbReference>
<feature type="transmembrane region" description="Helical" evidence="6">
    <location>
        <begin position="12"/>
        <end position="31"/>
    </location>
</feature>
<accession>A0ABM3RUD8</accession>
<evidence type="ECO:0000256" key="5">
    <source>
        <dbReference type="ARBA" id="ARBA00023326"/>
    </source>
</evidence>
<protein>
    <submittedName>
        <fullName evidence="9">Endo-1,4-beta-xylanase 5-like</fullName>
    </submittedName>
</protein>
<evidence type="ECO:0000256" key="2">
    <source>
        <dbReference type="ARBA" id="ARBA00022737"/>
    </source>
</evidence>
<dbReference type="SMART" id="SM00633">
    <property type="entry name" value="Glyco_10"/>
    <property type="match status" value="1"/>
</dbReference>
<dbReference type="Gene3D" id="3.20.20.80">
    <property type="entry name" value="Glycosidases"/>
    <property type="match status" value="1"/>
</dbReference>
<keyword evidence="2" id="KW-0677">Repeat</keyword>
<keyword evidence="8" id="KW-1185">Reference proteome</keyword>
<evidence type="ECO:0000313" key="9">
    <source>
        <dbReference type="RefSeq" id="XP_056699233.1"/>
    </source>
</evidence>
<reference evidence="8" key="1">
    <citation type="journal article" date="2021" name="Nat. Commun.">
        <title>Genomic analyses provide insights into spinach domestication and the genetic basis of agronomic traits.</title>
        <authorList>
            <person name="Cai X."/>
            <person name="Sun X."/>
            <person name="Xu C."/>
            <person name="Sun H."/>
            <person name="Wang X."/>
            <person name="Ge C."/>
            <person name="Zhang Z."/>
            <person name="Wang Q."/>
            <person name="Fei Z."/>
            <person name="Jiao C."/>
            <person name="Wang Q."/>
        </authorList>
    </citation>
    <scope>NUCLEOTIDE SEQUENCE [LARGE SCALE GENOMIC DNA]</scope>
    <source>
        <strain evidence="8">cv. Varoflay</strain>
    </source>
</reference>
<feature type="domain" description="GH10" evidence="7">
    <location>
        <begin position="221"/>
        <end position="516"/>
    </location>
</feature>
<dbReference type="InterPro" id="IPR003305">
    <property type="entry name" value="CenC_carb-bd"/>
</dbReference>
<keyword evidence="3" id="KW-0378">Hydrolase</keyword>
<evidence type="ECO:0000313" key="8">
    <source>
        <dbReference type="Proteomes" id="UP000813463"/>
    </source>
</evidence>
<dbReference type="PANTHER" id="PTHR31490">
    <property type="entry name" value="GLYCOSYL HYDROLASE"/>
    <property type="match status" value="1"/>
</dbReference>
<evidence type="ECO:0000259" key="7">
    <source>
        <dbReference type="PROSITE" id="PS51760"/>
    </source>
</evidence>
<dbReference type="InterPro" id="IPR044846">
    <property type="entry name" value="GH10"/>
</dbReference>
<evidence type="ECO:0000256" key="1">
    <source>
        <dbReference type="ARBA" id="ARBA00007495"/>
    </source>
</evidence>
<keyword evidence="4" id="KW-0119">Carbohydrate metabolism</keyword>
<dbReference type="InterPro" id="IPR001000">
    <property type="entry name" value="GH10_dom"/>
</dbReference>
<organism evidence="8 9">
    <name type="scientific">Spinacia oleracea</name>
    <name type="common">Spinach</name>
    <dbReference type="NCBI Taxonomy" id="3562"/>
    <lineage>
        <taxon>Eukaryota</taxon>
        <taxon>Viridiplantae</taxon>
        <taxon>Streptophyta</taxon>
        <taxon>Embryophyta</taxon>
        <taxon>Tracheophyta</taxon>
        <taxon>Spermatophyta</taxon>
        <taxon>Magnoliopsida</taxon>
        <taxon>eudicotyledons</taxon>
        <taxon>Gunneridae</taxon>
        <taxon>Pentapetalae</taxon>
        <taxon>Caryophyllales</taxon>
        <taxon>Chenopodiaceae</taxon>
        <taxon>Chenopodioideae</taxon>
        <taxon>Anserineae</taxon>
        <taxon>Spinacia</taxon>
    </lineage>
</organism>
<dbReference type="InterPro" id="IPR017853">
    <property type="entry name" value="GH"/>
</dbReference>
<evidence type="ECO:0000256" key="4">
    <source>
        <dbReference type="ARBA" id="ARBA00023277"/>
    </source>
</evidence>
<keyword evidence="6" id="KW-1133">Transmembrane helix</keyword>
<dbReference type="PROSITE" id="PS51760">
    <property type="entry name" value="GH10_2"/>
    <property type="match status" value="1"/>
</dbReference>